<protein>
    <submittedName>
        <fullName evidence="1">Uncharacterized protein</fullName>
    </submittedName>
</protein>
<organism evidence="1 2">
    <name type="scientific">Methanococcus vannielii (strain ATCC 35089 / DSM 1224 / JCM 13029 / OCM 148 / SB)</name>
    <dbReference type="NCBI Taxonomy" id="406327"/>
    <lineage>
        <taxon>Archaea</taxon>
        <taxon>Methanobacteriati</taxon>
        <taxon>Methanobacteriota</taxon>
        <taxon>Methanomada group</taxon>
        <taxon>Methanococci</taxon>
        <taxon>Methanococcales</taxon>
        <taxon>Methanococcaceae</taxon>
        <taxon>Methanococcus</taxon>
    </lineage>
</organism>
<evidence type="ECO:0000313" key="2">
    <source>
        <dbReference type="Proteomes" id="UP000001107"/>
    </source>
</evidence>
<dbReference type="Proteomes" id="UP000001107">
    <property type="component" value="Chromosome"/>
</dbReference>
<sequence>MKVWKSREKRRLDITPKKYGICSNPRICIDRCSFTLHSETLLKNIMGNKREFKKELFEKWKKYVVQMYDDKGATHGLHFPLMKFEGEEIAWIKISLREPHIAKTYVNFIKWYRMENNIPKPDYGFFDTNFLPLHMNDNEKILRDFSILYPEITWGLKKSYINILKKLELCPEDINVFDISIKADSIEVPVEFLHRDIAEYEYLTDKAKGTTIVKYNDFTRTTYINKKLKSYKSQLKFYQKAPGIARMELTFHKEFAKSFDENGTPGYLQGEIRRLIDVVLNDYGLSLDGIQPIKLSNDELISEFARDYNVDESLMKALIFAPSLDITFNRDNSSLRRKLVSKGFIEKDRLGKGYVRTSKLEFLRLAFKQYEICICGTLMEENSLNFEITCPKCGEIRLSGTELSKKE</sequence>
<dbReference type="KEGG" id="mvn:Mevan_1637"/>
<dbReference type="STRING" id="406327.Mevan_1637"/>
<dbReference type="AlphaFoldDB" id="A6USQ7"/>
<proteinExistence type="predicted"/>
<keyword evidence="2" id="KW-1185">Reference proteome</keyword>
<dbReference type="HOGENOM" id="CLU_604977_0_0_2"/>
<dbReference type="EMBL" id="CP000742">
    <property type="protein sequence ID" value="ABR55529.1"/>
    <property type="molecule type" value="Genomic_DNA"/>
</dbReference>
<gene>
    <name evidence="1" type="ordered locus">Mevan_1637</name>
</gene>
<name>A6USQ7_METVS</name>
<dbReference type="eggNOG" id="arCOG07665">
    <property type="taxonomic scope" value="Archaea"/>
</dbReference>
<accession>A6USQ7</accession>
<reference evidence="1" key="1">
    <citation type="submission" date="2007-06" db="EMBL/GenBank/DDBJ databases">
        <title>Complete sequence of Methanococcus vannielii SB.</title>
        <authorList>
            <consortium name="US DOE Joint Genome Institute"/>
            <person name="Copeland A."/>
            <person name="Lucas S."/>
            <person name="Lapidus A."/>
            <person name="Barry K."/>
            <person name="Glavina del Rio T."/>
            <person name="Dalin E."/>
            <person name="Tice H."/>
            <person name="Pitluck S."/>
            <person name="Chain P."/>
            <person name="Malfatti S."/>
            <person name="Shin M."/>
            <person name="Vergez L."/>
            <person name="Schmutz J."/>
            <person name="Larimer F."/>
            <person name="Land M."/>
            <person name="Hauser L."/>
            <person name="Kyrpides N."/>
            <person name="Anderson I."/>
            <person name="Sieprawska-Lupa M."/>
            <person name="Whitman W.B."/>
            <person name="Richardson P."/>
        </authorList>
    </citation>
    <scope>NUCLEOTIDE SEQUENCE [LARGE SCALE GENOMIC DNA]</scope>
    <source>
        <strain evidence="1">SB</strain>
    </source>
</reference>
<evidence type="ECO:0000313" key="1">
    <source>
        <dbReference type="EMBL" id="ABR55529.1"/>
    </source>
</evidence>